<protein>
    <recommendedName>
        <fullName evidence="2">HTH cro/C1-type domain-containing protein</fullName>
    </recommendedName>
</protein>
<sequence>MTGLLKFEIGKQIKALRTAKKLTQTQLGEMAELPYTYIGGIERGERNLSIDTLEKIILALDVSPIEVFRFIEINGQQPENNDKDEELYNFMALMSSNSYEDIKFFHKLAADILKHTTKK</sequence>
<gene>
    <name evidence="3" type="ORF">PAECIP111891_03174</name>
</gene>
<accession>A0ABN8GMJ0</accession>
<dbReference type="InterPro" id="IPR001387">
    <property type="entry name" value="Cro/C1-type_HTH"/>
</dbReference>
<dbReference type="PROSITE" id="PS50943">
    <property type="entry name" value="HTH_CROC1"/>
    <property type="match status" value="1"/>
</dbReference>
<dbReference type="PANTHER" id="PTHR46797">
    <property type="entry name" value="HTH-TYPE TRANSCRIPTIONAL REGULATOR"/>
    <property type="match status" value="1"/>
</dbReference>
<evidence type="ECO:0000313" key="3">
    <source>
        <dbReference type="EMBL" id="CAH1208197.1"/>
    </source>
</evidence>
<comment type="caution">
    <text evidence="3">The sequence shown here is derived from an EMBL/GenBank/DDBJ whole genome shotgun (WGS) entry which is preliminary data.</text>
</comment>
<dbReference type="Proteomes" id="UP000838821">
    <property type="component" value="Unassembled WGS sequence"/>
</dbReference>
<organism evidence="3 4">
    <name type="scientific">Paenibacillus allorhizoplanae</name>
    <dbReference type="NCBI Taxonomy" id="2905648"/>
    <lineage>
        <taxon>Bacteria</taxon>
        <taxon>Bacillati</taxon>
        <taxon>Bacillota</taxon>
        <taxon>Bacilli</taxon>
        <taxon>Bacillales</taxon>
        <taxon>Paenibacillaceae</taxon>
        <taxon>Paenibacillus</taxon>
    </lineage>
</organism>
<dbReference type="SMART" id="SM00530">
    <property type="entry name" value="HTH_XRE"/>
    <property type="match status" value="1"/>
</dbReference>
<reference evidence="3" key="1">
    <citation type="submission" date="2022-01" db="EMBL/GenBank/DDBJ databases">
        <authorList>
            <person name="Criscuolo A."/>
        </authorList>
    </citation>
    <scope>NUCLEOTIDE SEQUENCE</scope>
    <source>
        <strain evidence="3">CIP111891</strain>
    </source>
</reference>
<dbReference type="Pfam" id="PF01381">
    <property type="entry name" value="HTH_3"/>
    <property type="match status" value="1"/>
</dbReference>
<keyword evidence="1" id="KW-0238">DNA-binding</keyword>
<feature type="domain" description="HTH cro/C1-type" evidence="2">
    <location>
        <begin position="13"/>
        <end position="67"/>
    </location>
</feature>
<evidence type="ECO:0000259" key="2">
    <source>
        <dbReference type="PROSITE" id="PS50943"/>
    </source>
</evidence>
<dbReference type="InterPro" id="IPR010982">
    <property type="entry name" value="Lambda_DNA-bd_dom_sf"/>
</dbReference>
<dbReference type="InterPro" id="IPR050807">
    <property type="entry name" value="TransReg_Diox_bact_type"/>
</dbReference>
<dbReference type="PANTHER" id="PTHR46797:SF24">
    <property type="entry name" value="DNA-BINDING PHAGE PROTEIN"/>
    <property type="match status" value="1"/>
</dbReference>
<dbReference type="EMBL" id="CAKMMW010000008">
    <property type="protein sequence ID" value="CAH1208197.1"/>
    <property type="molecule type" value="Genomic_DNA"/>
</dbReference>
<proteinExistence type="predicted"/>
<dbReference type="SUPFAM" id="SSF47413">
    <property type="entry name" value="lambda repressor-like DNA-binding domains"/>
    <property type="match status" value="1"/>
</dbReference>
<evidence type="ECO:0000256" key="1">
    <source>
        <dbReference type="ARBA" id="ARBA00023125"/>
    </source>
</evidence>
<dbReference type="Gene3D" id="1.10.260.40">
    <property type="entry name" value="lambda repressor-like DNA-binding domains"/>
    <property type="match status" value="1"/>
</dbReference>
<dbReference type="CDD" id="cd00093">
    <property type="entry name" value="HTH_XRE"/>
    <property type="match status" value="1"/>
</dbReference>
<dbReference type="RefSeq" id="WP_236288550.1">
    <property type="nucleotide sequence ID" value="NZ_CAKMMW010000008.1"/>
</dbReference>
<evidence type="ECO:0000313" key="4">
    <source>
        <dbReference type="Proteomes" id="UP000838821"/>
    </source>
</evidence>
<keyword evidence="4" id="KW-1185">Reference proteome</keyword>
<name>A0ABN8GMJ0_9BACL</name>